<dbReference type="Proteomes" id="UP000597507">
    <property type="component" value="Unassembled WGS sequence"/>
</dbReference>
<dbReference type="AlphaFoldDB" id="A0A8J3EB44"/>
<dbReference type="RefSeq" id="WP_188897991.1">
    <property type="nucleotide sequence ID" value="NZ_BMKS01000001.1"/>
</dbReference>
<keyword evidence="1" id="KW-0456">Lyase</keyword>
<protein>
    <submittedName>
        <fullName evidence="1">Carbon-phosphorus lyase subunit PhnH</fullName>
    </submittedName>
</protein>
<keyword evidence="2" id="KW-1185">Reference proteome</keyword>
<gene>
    <name evidence="1" type="ORF">GCM10010964_04550</name>
</gene>
<dbReference type="EMBL" id="BMKS01000001">
    <property type="protein sequence ID" value="GGG19382.1"/>
    <property type="molecule type" value="Genomic_DNA"/>
</dbReference>
<sequence>MTLSPGFADPVAEAQQSFRAILAALSRPGRVQSLGAGLRPPAPLLPAAAAVLLTLADADTPLWHDAGAAADAWLRFHCGSPAAGRPGEARLVLACGAPPPLSELDAGSDEAPEDSATLLVQVAGLAEGSGWRLTGPGIAQEHRLLVEGLPSWFPAAWEAQRRGFPRGVDVLLCAGTRIAALPRGIALGQG</sequence>
<evidence type="ECO:0000313" key="2">
    <source>
        <dbReference type="Proteomes" id="UP000597507"/>
    </source>
</evidence>
<dbReference type="Gene3D" id="3.40.50.11310">
    <property type="entry name" value="Bacterial phosphonate metabolism protein PhnH"/>
    <property type="match status" value="1"/>
</dbReference>
<dbReference type="GO" id="GO:0016829">
    <property type="term" value="F:lyase activity"/>
    <property type="evidence" value="ECO:0007669"/>
    <property type="project" value="UniProtKB-KW"/>
</dbReference>
<dbReference type="NCBIfam" id="TIGR03292">
    <property type="entry name" value="PhnH_redo"/>
    <property type="match status" value="1"/>
</dbReference>
<reference evidence="1 2" key="1">
    <citation type="journal article" date="2014" name="Int. J. Syst. Evol. Microbiol.">
        <title>Complete genome sequence of Corynebacterium casei LMG S-19264T (=DSM 44701T), isolated from a smear-ripened cheese.</title>
        <authorList>
            <consortium name="US DOE Joint Genome Institute (JGI-PGF)"/>
            <person name="Walter F."/>
            <person name="Albersmeier A."/>
            <person name="Kalinowski J."/>
            <person name="Ruckert C."/>
        </authorList>
    </citation>
    <scope>NUCLEOTIDE SEQUENCE [LARGE SCALE GENOMIC DNA]</scope>
    <source>
        <strain evidence="1 2">CGMCC 1.16330</strain>
    </source>
</reference>
<dbReference type="PIRSF" id="PIRSF020680">
    <property type="entry name" value="PhnH"/>
    <property type="match status" value="1"/>
</dbReference>
<comment type="caution">
    <text evidence="1">The sequence shown here is derived from an EMBL/GenBank/DDBJ whole genome shotgun (WGS) entry which is preliminary data.</text>
</comment>
<evidence type="ECO:0000313" key="1">
    <source>
        <dbReference type="EMBL" id="GGG19382.1"/>
    </source>
</evidence>
<dbReference type="Pfam" id="PF05845">
    <property type="entry name" value="PhnH"/>
    <property type="match status" value="1"/>
</dbReference>
<organism evidence="1 2">
    <name type="scientific">Caldovatus sediminis</name>
    <dbReference type="NCBI Taxonomy" id="2041189"/>
    <lineage>
        <taxon>Bacteria</taxon>
        <taxon>Pseudomonadati</taxon>
        <taxon>Pseudomonadota</taxon>
        <taxon>Alphaproteobacteria</taxon>
        <taxon>Acetobacterales</taxon>
        <taxon>Roseomonadaceae</taxon>
        <taxon>Caldovatus</taxon>
    </lineage>
</organism>
<dbReference type="InterPro" id="IPR008772">
    <property type="entry name" value="Phosphonate_metab_PhnH"/>
</dbReference>
<dbReference type="SUPFAM" id="SSF159709">
    <property type="entry name" value="PhnH-like"/>
    <property type="match status" value="1"/>
</dbReference>
<proteinExistence type="predicted"/>
<accession>A0A8J3EB44</accession>
<dbReference type="InterPro" id="IPR038058">
    <property type="entry name" value="PhnH-like_sp"/>
</dbReference>
<dbReference type="GO" id="GO:0019634">
    <property type="term" value="P:organic phosphonate metabolic process"/>
    <property type="evidence" value="ECO:0007669"/>
    <property type="project" value="InterPro"/>
</dbReference>
<name>A0A8J3EB44_9PROT</name>